<protein>
    <submittedName>
        <fullName evidence="2">Uncharacterized protein</fullName>
    </submittedName>
</protein>
<comment type="similarity">
    <text evidence="1">Belongs to the CFAP97 family.</text>
</comment>
<dbReference type="Proteomes" id="UP000688137">
    <property type="component" value="Unassembled WGS sequence"/>
</dbReference>
<dbReference type="Pfam" id="PF13879">
    <property type="entry name" value="Hmw_CFAP97"/>
    <property type="match status" value="1"/>
</dbReference>
<keyword evidence="3" id="KW-1185">Reference proteome</keyword>
<dbReference type="OMA" id="SAIGCNR"/>
<comment type="caution">
    <text evidence="2">The sequence shown here is derived from an EMBL/GenBank/DDBJ whole genome shotgun (WGS) entry which is preliminary data.</text>
</comment>
<organism evidence="2 3">
    <name type="scientific">Paramecium primaurelia</name>
    <dbReference type="NCBI Taxonomy" id="5886"/>
    <lineage>
        <taxon>Eukaryota</taxon>
        <taxon>Sar</taxon>
        <taxon>Alveolata</taxon>
        <taxon>Ciliophora</taxon>
        <taxon>Intramacronucleata</taxon>
        <taxon>Oligohymenophorea</taxon>
        <taxon>Peniculida</taxon>
        <taxon>Parameciidae</taxon>
        <taxon>Paramecium</taxon>
    </lineage>
</organism>
<dbReference type="EMBL" id="CAJJDM010000085">
    <property type="protein sequence ID" value="CAD8089027.1"/>
    <property type="molecule type" value="Genomic_DNA"/>
</dbReference>
<sequence>MNKSNYYYYTNDSNELLRRDRDFLIHQQKLEEIKRSKSAIGCNRRTKSIKLPKSINIKDEMKYAEIQHNNQLLATNLARIHSRPSQLLQKTQNQQISLKSSQSKEKLNQHTFKILDENINLCKRILDQQSQIDFKQKLQEYKQHKKIKQRLLKVKRQFEQQEKIGFDQRFKSKSFCQVQMNKI</sequence>
<evidence type="ECO:0000313" key="2">
    <source>
        <dbReference type="EMBL" id="CAD8089027.1"/>
    </source>
</evidence>
<evidence type="ECO:0000313" key="3">
    <source>
        <dbReference type="Proteomes" id="UP000688137"/>
    </source>
</evidence>
<gene>
    <name evidence="2" type="ORF">PPRIM_AZ9-3.1.T0820194</name>
</gene>
<name>A0A8S1N764_PARPR</name>
<accession>A0A8S1N764</accession>
<proteinExistence type="inferred from homology"/>
<dbReference type="AlphaFoldDB" id="A0A8S1N764"/>
<dbReference type="InterPro" id="IPR029488">
    <property type="entry name" value="Hmw/CFAP97"/>
</dbReference>
<evidence type="ECO:0000256" key="1">
    <source>
        <dbReference type="ARBA" id="ARBA00008315"/>
    </source>
</evidence>
<reference evidence="2" key="1">
    <citation type="submission" date="2021-01" db="EMBL/GenBank/DDBJ databases">
        <authorList>
            <consortium name="Genoscope - CEA"/>
            <person name="William W."/>
        </authorList>
    </citation>
    <scope>NUCLEOTIDE SEQUENCE</scope>
</reference>